<feature type="compositionally biased region" description="Low complexity" evidence="1">
    <location>
        <begin position="381"/>
        <end position="390"/>
    </location>
</feature>
<feature type="compositionally biased region" description="Basic and acidic residues" evidence="1">
    <location>
        <begin position="317"/>
        <end position="331"/>
    </location>
</feature>
<dbReference type="RefSeq" id="XP_002773248.1">
    <property type="nucleotide sequence ID" value="XM_002773202.1"/>
</dbReference>
<feature type="compositionally biased region" description="Basic and acidic residues" evidence="1">
    <location>
        <begin position="201"/>
        <end position="212"/>
    </location>
</feature>
<feature type="compositionally biased region" description="Acidic residues" evidence="1">
    <location>
        <begin position="364"/>
        <end position="377"/>
    </location>
</feature>
<sequence length="407" mass="45545">MASPSLERKEPQGRPLYSFELADIIGASMTPEMLYERWVVQREELETARTSESEHQGRYAQDPIRRRGLVSAGYTGYRNRRKPAGTKKSIRRMIQELALPPHRRDATPFATKTSRSWKKSSSASSPRPEAAQTSRSWKTYASRGVGTPSCCGGPRPVAAETSRSWKKIPIGGKQQPRFTRPKRGPCGFMGPLKPTVPRTPKTREERKKEGTEAMRMPRKKKVPSIFSRIASCRPDYVKMGQQRGKTTSFEVWQRQQREIARKEEEERAAAEAAAAAAAEEEEAEAAAAAELDPAQQSVPLRSGRGALLNGKSATLELSEHEHHDPSADHSRGRSLQPQHIDKLHHKKTGEVDDDGDDGDKKEGEEEEEKEEGEEETDSEKSSSYASSTKSIRVAERPKMPRWAPGFM</sequence>
<dbReference type="EMBL" id="GG681070">
    <property type="protein sequence ID" value="EER05064.1"/>
    <property type="molecule type" value="Genomic_DNA"/>
</dbReference>
<dbReference type="Proteomes" id="UP000007800">
    <property type="component" value="Unassembled WGS sequence"/>
</dbReference>
<dbReference type="GeneID" id="9050602"/>
<dbReference type="OMA" id="SEHEHHD"/>
<feature type="region of interest" description="Disordered" evidence="1">
    <location>
        <begin position="260"/>
        <end position="407"/>
    </location>
</feature>
<reference evidence="2 3" key="1">
    <citation type="submission" date="2008-07" db="EMBL/GenBank/DDBJ databases">
        <authorList>
            <person name="El-Sayed N."/>
            <person name="Caler E."/>
            <person name="Inman J."/>
            <person name="Amedeo P."/>
            <person name="Hass B."/>
            <person name="Wortman J."/>
        </authorList>
    </citation>
    <scope>NUCLEOTIDE SEQUENCE [LARGE SCALE GENOMIC DNA]</scope>
    <source>
        <strain evidence="3">ATCC 50983 / TXsc</strain>
    </source>
</reference>
<evidence type="ECO:0000313" key="2">
    <source>
        <dbReference type="EMBL" id="EER05064.1"/>
    </source>
</evidence>
<protein>
    <submittedName>
        <fullName evidence="2">Uncharacterized protein</fullName>
    </submittedName>
</protein>
<keyword evidence="3" id="KW-1185">Reference proteome</keyword>
<evidence type="ECO:0000256" key="1">
    <source>
        <dbReference type="SAM" id="MobiDB-lite"/>
    </source>
</evidence>
<dbReference type="InParanoid" id="C5LDQ0"/>
<gene>
    <name evidence="2" type="ORF">Pmar_PMAR026498</name>
</gene>
<feature type="compositionally biased region" description="Basic and acidic residues" evidence="1">
    <location>
        <begin position="260"/>
        <end position="269"/>
    </location>
</feature>
<accession>C5LDQ0</accession>
<feature type="compositionally biased region" description="Low complexity" evidence="1">
    <location>
        <begin position="110"/>
        <end position="128"/>
    </location>
</feature>
<dbReference type="AlphaFoldDB" id="C5LDQ0"/>
<evidence type="ECO:0000313" key="3">
    <source>
        <dbReference type="Proteomes" id="UP000007800"/>
    </source>
</evidence>
<feature type="compositionally biased region" description="Basic and acidic residues" evidence="1">
    <location>
        <begin position="45"/>
        <end position="57"/>
    </location>
</feature>
<feature type="region of interest" description="Disordered" evidence="1">
    <location>
        <begin position="96"/>
        <end position="222"/>
    </location>
</feature>
<organism evidence="3">
    <name type="scientific">Perkinsus marinus (strain ATCC 50983 / TXsc)</name>
    <dbReference type="NCBI Taxonomy" id="423536"/>
    <lineage>
        <taxon>Eukaryota</taxon>
        <taxon>Sar</taxon>
        <taxon>Alveolata</taxon>
        <taxon>Perkinsozoa</taxon>
        <taxon>Perkinsea</taxon>
        <taxon>Perkinsida</taxon>
        <taxon>Perkinsidae</taxon>
        <taxon>Perkinsus</taxon>
    </lineage>
</organism>
<name>C5LDQ0_PERM5</name>
<feature type="region of interest" description="Disordered" evidence="1">
    <location>
        <begin position="45"/>
        <end position="65"/>
    </location>
</feature>
<proteinExistence type="predicted"/>
<feature type="compositionally biased region" description="Basic residues" evidence="1">
    <location>
        <begin position="78"/>
        <end position="89"/>
    </location>
</feature>
<feature type="region of interest" description="Disordered" evidence="1">
    <location>
        <begin position="70"/>
        <end position="89"/>
    </location>
</feature>